<evidence type="ECO:0000313" key="1">
    <source>
        <dbReference type="EMBL" id="AXJ01575.1"/>
    </source>
</evidence>
<dbReference type="AlphaFoldDB" id="A0A345UM73"/>
<name>A0A345UM73_9BACT</name>
<dbReference type="KEGG" id="cprv:CYPRO_2330"/>
<accession>A0A345UM73</accession>
<dbReference type="RefSeq" id="WP_114984748.1">
    <property type="nucleotide sequence ID" value="NZ_CP027806.1"/>
</dbReference>
<sequence>MVHSYQLRKQSLAASLLQIKDEHVIIIARGNYAQGSARTAYDLHAPQLPPNIEAACMRILNSLPSNRSSARTS</sequence>
<keyword evidence="2" id="KW-1185">Reference proteome</keyword>
<dbReference type="Proteomes" id="UP000254808">
    <property type="component" value="Chromosome"/>
</dbReference>
<protein>
    <submittedName>
        <fullName evidence="1">Uncharacterized protein</fullName>
    </submittedName>
</protein>
<evidence type="ECO:0000313" key="2">
    <source>
        <dbReference type="Proteomes" id="UP000254808"/>
    </source>
</evidence>
<organism evidence="1 2">
    <name type="scientific">Cyclonatronum proteinivorum</name>
    <dbReference type="NCBI Taxonomy" id="1457365"/>
    <lineage>
        <taxon>Bacteria</taxon>
        <taxon>Pseudomonadati</taxon>
        <taxon>Balneolota</taxon>
        <taxon>Balneolia</taxon>
        <taxon>Balneolales</taxon>
        <taxon>Cyclonatronaceae</taxon>
        <taxon>Cyclonatronum</taxon>
    </lineage>
</organism>
<reference evidence="1 2" key="1">
    <citation type="submission" date="2018-03" db="EMBL/GenBank/DDBJ databases">
        <title>Phenotypic and genomic properties of Cyclonatronum proteinivorum gen. nov., sp. nov., a haloalkaliphilic bacteroidete from soda lakes possessing Na+-translocating rhodopsin.</title>
        <authorList>
            <person name="Toshchakov S.V."/>
            <person name="Korzhenkov A."/>
            <person name="Samarov N.I."/>
            <person name="Kublanov I.V."/>
            <person name="Muntyan M.S."/>
            <person name="Sorokin D.Y."/>
        </authorList>
    </citation>
    <scope>NUCLEOTIDE SEQUENCE [LARGE SCALE GENOMIC DNA]</scope>
    <source>
        <strain evidence="1 2">Omega</strain>
    </source>
</reference>
<proteinExistence type="predicted"/>
<gene>
    <name evidence="1" type="ORF">CYPRO_2330</name>
</gene>
<dbReference type="EMBL" id="CP027806">
    <property type="protein sequence ID" value="AXJ01575.1"/>
    <property type="molecule type" value="Genomic_DNA"/>
</dbReference>